<keyword evidence="8" id="KW-0133">Cell shape</keyword>
<comment type="similarity">
    <text evidence="16">Belongs to the SEDS family. FtsW subfamily.</text>
</comment>
<feature type="transmembrane region" description="Helical" evidence="22">
    <location>
        <begin position="95"/>
        <end position="116"/>
    </location>
</feature>
<dbReference type="InterPro" id="IPR001182">
    <property type="entry name" value="FtsW/RodA"/>
</dbReference>
<comment type="catalytic activity">
    <reaction evidence="20">
        <text>[GlcNAc-(1-&gt;4)-Mur2Ac(oyl-L-Ala-gamma-D-Glu-L-Lys-D-Ala-D-Ala)](n)-di-trans,octa-cis-undecaprenyl diphosphate + beta-D-GlcNAc-(1-&gt;4)-Mur2Ac(oyl-L-Ala-gamma-D-Glu-L-Lys-D-Ala-D-Ala)-di-trans,octa-cis-undecaprenyl diphosphate = [GlcNAc-(1-&gt;4)-Mur2Ac(oyl-L-Ala-gamma-D-Glu-L-Lys-D-Ala-D-Ala)](n+1)-di-trans,octa-cis-undecaprenyl diphosphate + di-trans,octa-cis-undecaprenyl diphosphate + H(+)</text>
        <dbReference type="Rhea" id="RHEA:23708"/>
        <dbReference type="Rhea" id="RHEA-COMP:9602"/>
        <dbReference type="Rhea" id="RHEA-COMP:9603"/>
        <dbReference type="ChEBI" id="CHEBI:15378"/>
        <dbReference type="ChEBI" id="CHEBI:58405"/>
        <dbReference type="ChEBI" id="CHEBI:60033"/>
        <dbReference type="ChEBI" id="CHEBI:78435"/>
        <dbReference type="EC" id="2.4.99.28"/>
    </reaction>
</comment>
<feature type="transmembrane region" description="Helical" evidence="22">
    <location>
        <begin position="293"/>
        <end position="317"/>
    </location>
</feature>
<evidence type="ECO:0000256" key="21">
    <source>
        <dbReference type="ARBA" id="ARBA00049966"/>
    </source>
</evidence>
<keyword evidence="24" id="KW-1185">Reference proteome</keyword>
<accession>A0ABT9B3D3</accession>
<dbReference type="NCBIfam" id="TIGR02614">
    <property type="entry name" value="ftsW"/>
    <property type="match status" value="1"/>
</dbReference>
<keyword evidence="13" id="KW-0961">Cell wall biogenesis/degradation</keyword>
<feature type="transmembrane region" description="Helical" evidence="22">
    <location>
        <begin position="207"/>
        <end position="224"/>
    </location>
</feature>
<comment type="subcellular location">
    <subcellularLocation>
        <location evidence="1">Cell membrane</location>
        <topology evidence="1">Multi-pass membrane protein</topology>
    </subcellularLocation>
</comment>
<evidence type="ECO:0000256" key="9">
    <source>
        <dbReference type="ARBA" id="ARBA00022984"/>
    </source>
</evidence>
<feature type="transmembrane region" description="Helical" evidence="22">
    <location>
        <begin position="131"/>
        <end position="151"/>
    </location>
</feature>
<evidence type="ECO:0000313" key="23">
    <source>
        <dbReference type="EMBL" id="MDO7869346.1"/>
    </source>
</evidence>
<keyword evidence="11 22" id="KW-0472">Membrane</keyword>
<evidence type="ECO:0000256" key="14">
    <source>
        <dbReference type="ARBA" id="ARBA00032370"/>
    </source>
</evidence>
<evidence type="ECO:0000256" key="18">
    <source>
        <dbReference type="ARBA" id="ARBA00041418"/>
    </source>
</evidence>
<keyword evidence="3" id="KW-1003">Cell membrane</keyword>
<evidence type="ECO:0000256" key="11">
    <source>
        <dbReference type="ARBA" id="ARBA00023136"/>
    </source>
</evidence>
<dbReference type="PANTHER" id="PTHR30474:SF2">
    <property type="entry name" value="PEPTIDOGLYCAN GLYCOSYLTRANSFERASE FTSW-RELATED"/>
    <property type="match status" value="1"/>
</dbReference>
<feature type="transmembrane region" description="Helical" evidence="22">
    <location>
        <begin position="30"/>
        <end position="51"/>
    </location>
</feature>
<comment type="pathway">
    <text evidence="2">Cell wall biogenesis; peptidoglycan biosynthesis.</text>
</comment>
<keyword evidence="10 22" id="KW-1133">Transmembrane helix</keyword>
<evidence type="ECO:0000256" key="20">
    <source>
        <dbReference type="ARBA" id="ARBA00049902"/>
    </source>
</evidence>
<gene>
    <name evidence="23" type="primary">ftsW</name>
    <name evidence="23" type="ORF">Q5722_13320</name>
</gene>
<keyword evidence="12" id="KW-0131">Cell cycle</keyword>
<keyword evidence="6" id="KW-0808">Transferase</keyword>
<feature type="transmembrane region" description="Helical" evidence="22">
    <location>
        <begin position="329"/>
        <end position="353"/>
    </location>
</feature>
<evidence type="ECO:0000256" key="4">
    <source>
        <dbReference type="ARBA" id="ARBA00022618"/>
    </source>
</evidence>
<dbReference type="InterPro" id="IPR013437">
    <property type="entry name" value="FtsW"/>
</dbReference>
<evidence type="ECO:0000256" key="22">
    <source>
        <dbReference type="SAM" id="Phobius"/>
    </source>
</evidence>
<dbReference type="EC" id="2.4.99.28" evidence="19"/>
<feature type="transmembrane region" description="Helical" evidence="22">
    <location>
        <begin position="359"/>
        <end position="381"/>
    </location>
</feature>
<comment type="caution">
    <text evidence="23">The sequence shown here is derived from an EMBL/GenBank/DDBJ whole genome shotgun (WGS) entry which is preliminary data.</text>
</comment>
<dbReference type="Pfam" id="PF01098">
    <property type="entry name" value="FTSW_RODA_SPOVE"/>
    <property type="match status" value="1"/>
</dbReference>
<evidence type="ECO:0000256" key="17">
    <source>
        <dbReference type="ARBA" id="ARBA00041185"/>
    </source>
</evidence>
<organism evidence="23 24">
    <name type="scientific">Nocardioides jiangxiensis</name>
    <dbReference type="NCBI Taxonomy" id="3064524"/>
    <lineage>
        <taxon>Bacteria</taxon>
        <taxon>Bacillati</taxon>
        <taxon>Actinomycetota</taxon>
        <taxon>Actinomycetes</taxon>
        <taxon>Propionibacteriales</taxon>
        <taxon>Nocardioidaceae</taxon>
        <taxon>Nocardioides</taxon>
    </lineage>
</organism>
<evidence type="ECO:0000256" key="12">
    <source>
        <dbReference type="ARBA" id="ARBA00023306"/>
    </source>
</evidence>
<evidence type="ECO:0000313" key="24">
    <source>
        <dbReference type="Proteomes" id="UP001233314"/>
    </source>
</evidence>
<evidence type="ECO:0000256" key="19">
    <source>
        <dbReference type="ARBA" id="ARBA00044770"/>
    </source>
</evidence>
<evidence type="ECO:0000256" key="16">
    <source>
        <dbReference type="ARBA" id="ARBA00038053"/>
    </source>
</evidence>
<evidence type="ECO:0000256" key="1">
    <source>
        <dbReference type="ARBA" id="ARBA00004651"/>
    </source>
</evidence>
<keyword evidence="9" id="KW-0573">Peptidoglycan synthesis</keyword>
<feature type="transmembrane region" description="Helical" evidence="22">
    <location>
        <begin position="186"/>
        <end position="202"/>
    </location>
</feature>
<proteinExistence type="inferred from homology"/>
<evidence type="ECO:0000256" key="10">
    <source>
        <dbReference type="ARBA" id="ARBA00022989"/>
    </source>
</evidence>
<feature type="transmembrane region" description="Helical" evidence="22">
    <location>
        <begin position="71"/>
        <end position="88"/>
    </location>
</feature>
<keyword evidence="5" id="KW-0328">Glycosyltransferase</keyword>
<evidence type="ECO:0000256" key="7">
    <source>
        <dbReference type="ARBA" id="ARBA00022692"/>
    </source>
</evidence>
<evidence type="ECO:0000256" key="15">
    <source>
        <dbReference type="ARBA" id="ARBA00033270"/>
    </source>
</evidence>
<dbReference type="RefSeq" id="WP_305028742.1">
    <property type="nucleotide sequence ID" value="NZ_JAUQTA010000002.1"/>
</dbReference>
<comment type="function">
    <text evidence="21">Peptidoglycan polymerase that is essential for cell division.</text>
</comment>
<dbReference type="PANTHER" id="PTHR30474">
    <property type="entry name" value="CELL CYCLE PROTEIN"/>
    <property type="match status" value="1"/>
</dbReference>
<evidence type="ECO:0000256" key="6">
    <source>
        <dbReference type="ARBA" id="ARBA00022679"/>
    </source>
</evidence>
<reference evidence="23 24" key="1">
    <citation type="submission" date="2023-07" db="EMBL/GenBank/DDBJ databases">
        <title>Nocardioides sp. nov WY-20 isolated from soil.</title>
        <authorList>
            <person name="Liu B."/>
            <person name="Wan Y."/>
        </authorList>
    </citation>
    <scope>NUCLEOTIDE SEQUENCE [LARGE SCALE GENOMIC DNA]</scope>
    <source>
        <strain evidence="23 24">WY-20</strain>
    </source>
</reference>
<evidence type="ECO:0000256" key="5">
    <source>
        <dbReference type="ARBA" id="ARBA00022676"/>
    </source>
</evidence>
<keyword evidence="4" id="KW-0132">Cell division</keyword>
<name>A0ABT9B3D3_9ACTN</name>
<protein>
    <recommendedName>
        <fullName evidence="17">Probable peptidoglycan glycosyltransferase FtsW</fullName>
        <ecNumber evidence="19">2.4.99.28</ecNumber>
    </recommendedName>
    <alternativeName>
        <fullName evidence="18">Cell division protein FtsW</fullName>
    </alternativeName>
    <alternativeName>
        <fullName evidence="15">Cell wall polymerase</fullName>
    </alternativeName>
    <alternativeName>
        <fullName evidence="14">Peptidoglycan polymerase</fullName>
    </alternativeName>
</protein>
<feature type="transmembrane region" description="Helical" evidence="22">
    <location>
        <begin position="163"/>
        <end position="180"/>
    </location>
</feature>
<evidence type="ECO:0000256" key="8">
    <source>
        <dbReference type="ARBA" id="ARBA00022960"/>
    </source>
</evidence>
<evidence type="ECO:0000256" key="13">
    <source>
        <dbReference type="ARBA" id="ARBA00023316"/>
    </source>
</evidence>
<dbReference type="EMBL" id="JAUQTA010000002">
    <property type="protein sequence ID" value="MDO7869346.1"/>
    <property type="molecule type" value="Genomic_DNA"/>
</dbReference>
<keyword evidence="7 22" id="KW-0812">Transmembrane</keyword>
<evidence type="ECO:0000256" key="2">
    <source>
        <dbReference type="ARBA" id="ARBA00004752"/>
    </source>
</evidence>
<evidence type="ECO:0000256" key="3">
    <source>
        <dbReference type="ARBA" id="ARBA00022475"/>
    </source>
</evidence>
<sequence length="409" mass="44044">MTTATPDEIRERPRGLAALKEALERPLTPYYLLLGCTALLLTLGLLMVLSASSVSSYEDSRNSYAVVERQLIWVVLGVPAAWLVARLPQRTLRNLSTLGLLGSMVLLAATLTPLGVTRNHQTNWLGVGPFVIQPSEFAKLAVILWAAHIYANKERRLGELQHIIVPVVPGVGAVTALILLQRDLGTALVLFAITLSLLWVVGAPAKLFTLSASVIAVGAFWLATTSAERRQRLLSFTDPFKDYHDSGWQAAHGLLALSSGGLFGKGIGASQQKWGTLPESYTDYIFAVLGEELGLVGTVFVIGLFLTIAWAAVRIATQTRDPFVRYVSFGVMVWLLGQMIVNVGMVLSLLPVIGIPLPLVSYGGSALLPSLIALGILIGFARREPEAAAALAARKRNRPARPAQQSRGL</sequence>
<dbReference type="Proteomes" id="UP001233314">
    <property type="component" value="Unassembled WGS sequence"/>
</dbReference>